<dbReference type="InterPro" id="IPR006119">
    <property type="entry name" value="Resolv_N"/>
</dbReference>
<organism evidence="2 3">
    <name type="scientific">Lentzea indica</name>
    <dbReference type="NCBI Taxonomy" id="2604800"/>
    <lineage>
        <taxon>Bacteria</taxon>
        <taxon>Bacillati</taxon>
        <taxon>Actinomycetota</taxon>
        <taxon>Actinomycetes</taxon>
        <taxon>Pseudonocardiales</taxon>
        <taxon>Pseudonocardiaceae</taxon>
        <taxon>Lentzea</taxon>
    </lineage>
</organism>
<dbReference type="InterPro" id="IPR025827">
    <property type="entry name" value="Zn_ribbon_recom_dom"/>
</dbReference>
<dbReference type="InterPro" id="IPR011109">
    <property type="entry name" value="DNA_bind_recombinase_dom"/>
</dbReference>
<dbReference type="InterPro" id="IPR050639">
    <property type="entry name" value="SSR_resolvase"/>
</dbReference>
<name>A0ABX1FE87_9PSEU</name>
<accession>A0ABX1FE87</accession>
<proteinExistence type="predicted"/>
<dbReference type="InterPro" id="IPR036162">
    <property type="entry name" value="Resolvase-like_N_sf"/>
</dbReference>
<reference evidence="2 3" key="1">
    <citation type="submission" date="2019-08" db="EMBL/GenBank/DDBJ databases">
        <title>Lentzea from Indian Himalayas.</title>
        <authorList>
            <person name="Mandal S."/>
            <person name="Mallick Gupta A."/>
            <person name="Maiti P.K."/>
            <person name="Sarkar J."/>
            <person name="Mandal S."/>
        </authorList>
    </citation>
    <scope>NUCLEOTIDE SEQUENCE [LARGE SCALE GENOMIC DNA]</scope>
    <source>
        <strain evidence="2 3">PSKA42</strain>
    </source>
</reference>
<dbReference type="RefSeq" id="WP_167972762.1">
    <property type="nucleotide sequence ID" value="NZ_VSRL01000028.1"/>
</dbReference>
<dbReference type="Gene3D" id="3.90.1750.20">
    <property type="entry name" value="Putative Large Serine Recombinase, Chain B, Domain 2"/>
    <property type="match status" value="1"/>
</dbReference>
<dbReference type="Proteomes" id="UP001515943">
    <property type="component" value="Unassembled WGS sequence"/>
</dbReference>
<keyword evidence="3" id="KW-1185">Reference proteome</keyword>
<dbReference type="PANTHER" id="PTHR30461:SF23">
    <property type="entry name" value="DNA RECOMBINASE-RELATED"/>
    <property type="match status" value="1"/>
</dbReference>
<dbReference type="InterPro" id="IPR038109">
    <property type="entry name" value="DNA_bind_recomb_sf"/>
</dbReference>
<dbReference type="Pfam" id="PF07508">
    <property type="entry name" value="Recombinase"/>
    <property type="match status" value="1"/>
</dbReference>
<sequence length="537" mass="60950">MDPSDRVRRAHWGDFEGLNLAGLVRLSFELNHDDPQANARSFPLSGKDIKGREEQEKDCRTYVESRKGQYVHTYIEPDTSAWKRKRVQLPDGSYTYRVVRPIFEGALNDLKRGTTPDGERLDGLVVYDIDRLTRDNRHLEDAIEVVEHFKRPIMDITGTLDLLTDNGRTVARIVVATNNKQSADTARRVRRKHRALELAGIPTGGRRPFGWNEDKRTLNLAEAELIRETAQRILRGAPLGAIVNDWNDQGVSTPLGNKWTNQTVKTVFRNPRVCGFRSRNVREINQQTGKESFRVEIVRDDAGEPVIGQFEPILTVDEWDAVTAVIGNHAIAGRGKNTRTYLLTGTLRCGKDDCGGKLRALKAHASRVKDPNRFYYTCEARNKGGCGGGVSIPGQETDAWVTAAVIRKYELEAERREAQSAPEPWAQEAELAEVREDLRELSAARKERRISANRYFAMLPELEQQERELLTDRERWLAKAARTSSAMATIRSDWDNYPLAQKRAYIEEALAAVLVFPANGRRGFHPDRIELVWRQAQ</sequence>
<dbReference type="CDD" id="cd00338">
    <property type="entry name" value="Ser_Recombinase"/>
    <property type="match status" value="1"/>
</dbReference>
<evidence type="ECO:0000313" key="3">
    <source>
        <dbReference type="Proteomes" id="UP001515943"/>
    </source>
</evidence>
<dbReference type="PANTHER" id="PTHR30461">
    <property type="entry name" value="DNA-INVERTASE FROM LAMBDOID PROPHAGE"/>
    <property type="match status" value="1"/>
</dbReference>
<dbReference type="Gene3D" id="3.40.50.1390">
    <property type="entry name" value="Resolvase, N-terminal catalytic domain"/>
    <property type="match status" value="1"/>
</dbReference>
<feature type="domain" description="Recombinase" evidence="1">
    <location>
        <begin position="208"/>
        <end position="332"/>
    </location>
</feature>
<evidence type="ECO:0000259" key="1">
    <source>
        <dbReference type="PROSITE" id="PS51737"/>
    </source>
</evidence>
<protein>
    <submittedName>
        <fullName evidence="2">Recombinase family protein</fullName>
    </submittedName>
</protein>
<dbReference type="SMART" id="SM00857">
    <property type="entry name" value="Resolvase"/>
    <property type="match status" value="1"/>
</dbReference>
<evidence type="ECO:0000313" key="2">
    <source>
        <dbReference type="EMBL" id="NKE57250.1"/>
    </source>
</evidence>
<dbReference type="PROSITE" id="PS51737">
    <property type="entry name" value="RECOMBINASE_DNA_BIND"/>
    <property type="match status" value="1"/>
</dbReference>
<dbReference type="Pfam" id="PF13408">
    <property type="entry name" value="Zn_ribbon_recom"/>
    <property type="match status" value="1"/>
</dbReference>
<gene>
    <name evidence="2" type="ORF">FXN61_10545</name>
</gene>
<dbReference type="EMBL" id="VSRL01000028">
    <property type="protein sequence ID" value="NKE57250.1"/>
    <property type="molecule type" value="Genomic_DNA"/>
</dbReference>
<dbReference type="SUPFAM" id="SSF53041">
    <property type="entry name" value="Resolvase-like"/>
    <property type="match status" value="1"/>
</dbReference>
<comment type="caution">
    <text evidence="2">The sequence shown here is derived from an EMBL/GenBank/DDBJ whole genome shotgun (WGS) entry which is preliminary data.</text>
</comment>
<dbReference type="Pfam" id="PF00239">
    <property type="entry name" value="Resolvase"/>
    <property type="match status" value="1"/>
</dbReference>